<feature type="transmembrane region" description="Helical" evidence="2">
    <location>
        <begin position="438"/>
        <end position="462"/>
    </location>
</feature>
<sequence length="574" mass="64081">MHGDTSFFKCLQLIAVLWMAVQAVSPVPSVPDRVQGVVGSCMVIPCSFTPADPHPIRGRKERVDVRLRFRGGGPFFPLRSTAFNSESKDQVSRDFLGRTLLYGQVSNGDCSVKIEQLRADDPKVFELALKKGSDLLWGVSRSINVDIIDNPEPPVISGVLSAKEGQLVSLNCSVSYHCPSRPPTLQWKWDQEAELNSSELGELQTLHPGPHKWMLLSSLSFIASHQVKPRLWCAVKYPETKMLKMVKDLHVTFPPKDVKVEVQTLFVQQGGNALLVCSCKADPPVTEYRWSYTQHGHTVHLHHRSHSLRVFNVTKDMRVRCSAKNTIGRGESQPTSLNIQYKPSISRPSSTCVVEDSEVCCRCSVDSNPKAAVTWSINGTVPPYDYNVSVTSKPDMLTVSLRGYMDKPLSVICFAFNALGNDSLVLLQGEEDPETASVVWIILPAVVISLCVCLLSLLVCFYRRRAKRHIMIRHQAVFPEGLGIYQNRMPLYINCTEVTNVYTNGSYQLVYQNSTPVFVHTKQVRPMGRRGGERRRARDVARRDRGAGVGLRDTSEVQSASPDDPETAIYVEIL</sequence>
<gene>
    <name evidence="5" type="ORF">CCH79_00011563</name>
</gene>
<keyword evidence="6" id="KW-1185">Reference proteome</keyword>
<dbReference type="PANTHER" id="PTHR46484">
    <property type="entry name" value="SI:CH211-171H4.5-RELATED"/>
    <property type="match status" value="1"/>
</dbReference>
<evidence type="ECO:0000256" key="3">
    <source>
        <dbReference type="SAM" id="SignalP"/>
    </source>
</evidence>
<dbReference type="InterPro" id="IPR036179">
    <property type="entry name" value="Ig-like_dom_sf"/>
</dbReference>
<feature type="signal peptide" evidence="3">
    <location>
        <begin position="1"/>
        <end position="23"/>
    </location>
</feature>
<dbReference type="Proteomes" id="UP000250572">
    <property type="component" value="Unassembled WGS sequence"/>
</dbReference>
<name>A0A315VB55_GAMAF</name>
<dbReference type="AlphaFoldDB" id="A0A315VB55"/>
<evidence type="ECO:0000256" key="1">
    <source>
        <dbReference type="SAM" id="MobiDB-lite"/>
    </source>
</evidence>
<protein>
    <recommendedName>
        <fullName evidence="4">Ig-like domain-containing protein</fullName>
    </recommendedName>
</protein>
<evidence type="ECO:0000256" key="2">
    <source>
        <dbReference type="SAM" id="Phobius"/>
    </source>
</evidence>
<keyword evidence="3" id="KW-0732">Signal</keyword>
<dbReference type="InterPro" id="IPR007110">
    <property type="entry name" value="Ig-like_dom"/>
</dbReference>
<evidence type="ECO:0000313" key="6">
    <source>
        <dbReference type="Proteomes" id="UP000250572"/>
    </source>
</evidence>
<keyword evidence="2" id="KW-1133">Transmembrane helix</keyword>
<organism evidence="5 6">
    <name type="scientific">Gambusia affinis</name>
    <name type="common">Western mosquitofish</name>
    <name type="synonym">Heterandria affinis</name>
    <dbReference type="NCBI Taxonomy" id="33528"/>
    <lineage>
        <taxon>Eukaryota</taxon>
        <taxon>Metazoa</taxon>
        <taxon>Chordata</taxon>
        <taxon>Craniata</taxon>
        <taxon>Vertebrata</taxon>
        <taxon>Euteleostomi</taxon>
        <taxon>Actinopterygii</taxon>
        <taxon>Neopterygii</taxon>
        <taxon>Teleostei</taxon>
        <taxon>Neoteleostei</taxon>
        <taxon>Acanthomorphata</taxon>
        <taxon>Ovalentaria</taxon>
        <taxon>Atherinomorphae</taxon>
        <taxon>Cyprinodontiformes</taxon>
        <taxon>Poeciliidae</taxon>
        <taxon>Poeciliinae</taxon>
        <taxon>Gambusia</taxon>
    </lineage>
</organism>
<keyword evidence="2" id="KW-0472">Membrane</keyword>
<feature type="region of interest" description="Disordered" evidence="1">
    <location>
        <begin position="528"/>
        <end position="566"/>
    </location>
</feature>
<dbReference type="PANTHER" id="PTHR46484:SF3">
    <property type="entry name" value="MYELIN-ASSOCIATED GLYCOPROTEIN-LIKE"/>
    <property type="match status" value="1"/>
</dbReference>
<dbReference type="InterPro" id="IPR013783">
    <property type="entry name" value="Ig-like_fold"/>
</dbReference>
<feature type="domain" description="Ig-like" evidence="4">
    <location>
        <begin position="151"/>
        <end position="244"/>
    </location>
</feature>
<dbReference type="Gene3D" id="2.60.40.10">
    <property type="entry name" value="Immunoglobulins"/>
    <property type="match status" value="4"/>
</dbReference>
<feature type="domain" description="Ig-like" evidence="4">
    <location>
        <begin position="255"/>
        <end position="338"/>
    </location>
</feature>
<dbReference type="STRING" id="33528.ENSGAFP00000014844"/>
<evidence type="ECO:0000259" key="4">
    <source>
        <dbReference type="PROSITE" id="PS50835"/>
    </source>
</evidence>
<reference evidence="5 6" key="1">
    <citation type="journal article" date="2018" name="G3 (Bethesda)">
        <title>A High-Quality Reference Genome for the Invasive Mosquitofish Gambusia affinis Using a Chicago Library.</title>
        <authorList>
            <person name="Hoffberg S.L."/>
            <person name="Troendle N.J."/>
            <person name="Glenn T.C."/>
            <person name="Mahmud O."/>
            <person name="Louha S."/>
            <person name="Chalopin D."/>
            <person name="Bennetzen J.L."/>
            <person name="Mauricio R."/>
        </authorList>
    </citation>
    <scope>NUCLEOTIDE SEQUENCE [LARGE SCALE GENOMIC DNA]</scope>
    <source>
        <strain evidence="5">NE01/NJP1002.9</strain>
        <tissue evidence="5">Muscle</tissue>
    </source>
</reference>
<dbReference type="InterPro" id="IPR003599">
    <property type="entry name" value="Ig_sub"/>
</dbReference>
<keyword evidence="2" id="KW-0812">Transmembrane</keyword>
<comment type="caution">
    <text evidence="5">The sequence shown here is derived from an EMBL/GenBank/DDBJ whole genome shotgun (WGS) entry which is preliminary data.</text>
</comment>
<dbReference type="EMBL" id="NHOQ01001935">
    <property type="protein sequence ID" value="PWA20609.1"/>
    <property type="molecule type" value="Genomic_DNA"/>
</dbReference>
<feature type="compositionally biased region" description="Basic and acidic residues" evidence="1">
    <location>
        <begin position="530"/>
        <end position="546"/>
    </location>
</feature>
<feature type="non-terminal residue" evidence="5">
    <location>
        <position position="574"/>
    </location>
</feature>
<dbReference type="PROSITE" id="PS50835">
    <property type="entry name" value="IG_LIKE"/>
    <property type="match status" value="2"/>
</dbReference>
<proteinExistence type="predicted"/>
<evidence type="ECO:0000313" key="5">
    <source>
        <dbReference type="EMBL" id="PWA20609.1"/>
    </source>
</evidence>
<feature type="chain" id="PRO_5016248084" description="Ig-like domain-containing protein" evidence="3">
    <location>
        <begin position="24"/>
        <end position="574"/>
    </location>
</feature>
<dbReference type="SMART" id="SM00409">
    <property type="entry name" value="IG"/>
    <property type="match status" value="3"/>
</dbReference>
<dbReference type="SUPFAM" id="SSF48726">
    <property type="entry name" value="Immunoglobulin"/>
    <property type="match status" value="3"/>
</dbReference>
<accession>A0A315VB55</accession>